<dbReference type="Proteomes" id="UP001443914">
    <property type="component" value="Unassembled WGS sequence"/>
</dbReference>
<feature type="chain" id="PRO_5043844734" description="Secreted protein" evidence="1">
    <location>
        <begin position="34"/>
        <end position="77"/>
    </location>
</feature>
<evidence type="ECO:0000256" key="1">
    <source>
        <dbReference type="SAM" id="SignalP"/>
    </source>
</evidence>
<feature type="signal peptide" evidence="1">
    <location>
        <begin position="1"/>
        <end position="33"/>
    </location>
</feature>
<proteinExistence type="predicted"/>
<gene>
    <name evidence="2" type="ORF">RND81_09G079900</name>
</gene>
<dbReference type="EMBL" id="JBDFQZ010000009">
    <property type="protein sequence ID" value="KAK9689773.1"/>
    <property type="molecule type" value="Genomic_DNA"/>
</dbReference>
<protein>
    <recommendedName>
        <fullName evidence="4">Secreted protein</fullName>
    </recommendedName>
</protein>
<organism evidence="2 3">
    <name type="scientific">Saponaria officinalis</name>
    <name type="common">Common soapwort</name>
    <name type="synonym">Lychnis saponaria</name>
    <dbReference type="NCBI Taxonomy" id="3572"/>
    <lineage>
        <taxon>Eukaryota</taxon>
        <taxon>Viridiplantae</taxon>
        <taxon>Streptophyta</taxon>
        <taxon>Embryophyta</taxon>
        <taxon>Tracheophyta</taxon>
        <taxon>Spermatophyta</taxon>
        <taxon>Magnoliopsida</taxon>
        <taxon>eudicotyledons</taxon>
        <taxon>Gunneridae</taxon>
        <taxon>Pentapetalae</taxon>
        <taxon>Caryophyllales</taxon>
        <taxon>Caryophyllaceae</taxon>
        <taxon>Caryophylleae</taxon>
        <taxon>Saponaria</taxon>
    </lineage>
</organism>
<keyword evidence="3" id="KW-1185">Reference proteome</keyword>
<evidence type="ECO:0008006" key="4">
    <source>
        <dbReference type="Google" id="ProtNLM"/>
    </source>
</evidence>
<accession>A0AAW1IK84</accession>
<sequence length="77" mass="8726">MPTVHLSPFPFILAISFPLFLSHPYAYVGPTIAQPTQSSTFPFSFSLFEIPCHFPFPPLELTQSYHFSFHLSFSSSI</sequence>
<name>A0AAW1IK84_SAPOF</name>
<evidence type="ECO:0000313" key="2">
    <source>
        <dbReference type="EMBL" id="KAK9689773.1"/>
    </source>
</evidence>
<evidence type="ECO:0000313" key="3">
    <source>
        <dbReference type="Proteomes" id="UP001443914"/>
    </source>
</evidence>
<comment type="caution">
    <text evidence="2">The sequence shown here is derived from an EMBL/GenBank/DDBJ whole genome shotgun (WGS) entry which is preliminary data.</text>
</comment>
<dbReference type="AlphaFoldDB" id="A0AAW1IK84"/>
<keyword evidence="1" id="KW-0732">Signal</keyword>
<reference evidence="2" key="1">
    <citation type="submission" date="2024-03" db="EMBL/GenBank/DDBJ databases">
        <title>WGS assembly of Saponaria officinalis var. Norfolk2.</title>
        <authorList>
            <person name="Jenkins J."/>
            <person name="Shu S."/>
            <person name="Grimwood J."/>
            <person name="Barry K."/>
            <person name="Goodstein D."/>
            <person name="Schmutz J."/>
            <person name="Leebens-Mack J."/>
            <person name="Osbourn A."/>
        </authorList>
    </citation>
    <scope>NUCLEOTIDE SEQUENCE [LARGE SCALE GENOMIC DNA]</scope>
    <source>
        <strain evidence="2">JIC</strain>
    </source>
</reference>